<keyword evidence="1" id="KW-1015">Disulfide bond</keyword>
<dbReference type="Gene3D" id="1.10.238.10">
    <property type="entry name" value="EF-hand"/>
    <property type="match status" value="2"/>
</dbReference>
<dbReference type="GO" id="GO:0005509">
    <property type="term" value="F:calcium ion binding"/>
    <property type="evidence" value="ECO:0007669"/>
    <property type="project" value="InterPro"/>
</dbReference>
<feature type="domain" description="EF-hand" evidence="3">
    <location>
        <begin position="171"/>
        <end position="206"/>
    </location>
</feature>
<evidence type="ECO:0000256" key="1">
    <source>
        <dbReference type="ARBA" id="ARBA00023157"/>
    </source>
</evidence>
<protein>
    <submittedName>
        <fullName evidence="6">EF-Hand domain-containing thioredoxin</fullName>
    </submittedName>
</protein>
<feature type="domain" description="Thioredoxin" evidence="4">
    <location>
        <begin position="269"/>
        <end position="408"/>
    </location>
</feature>
<proteinExistence type="predicted"/>
<keyword evidence="7" id="KW-1185">Reference proteome</keyword>
<dbReference type="OrthoDB" id="26525at2759"/>
<feature type="domain" description="EF-hand" evidence="3">
    <location>
        <begin position="134"/>
        <end position="169"/>
    </location>
</feature>
<accession>A0A5B8MTW7</accession>
<dbReference type="Gene3D" id="3.40.30.10">
    <property type="entry name" value="Glutaredoxin"/>
    <property type="match status" value="1"/>
</dbReference>
<dbReference type="InterPro" id="IPR011992">
    <property type="entry name" value="EF-hand-dom_pair"/>
</dbReference>
<feature type="region of interest" description="Disordered" evidence="2">
    <location>
        <begin position="1"/>
        <end position="34"/>
    </location>
</feature>
<dbReference type="EMBL" id="HBHL01014237">
    <property type="protein sequence ID" value="CAD9720492.1"/>
    <property type="molecule type" value="Transcribed_RNA"/>
</dbReference>
<dbReference type="SMART" id="SM00054">
    <property type="entry name" value="EFh"/>
    <property type="match status" value="3"/>
</dbReference>
<dbReference type="EMBL" id="CP031044">
    <property type="protein sequence ID" value="QDZ23756.1"/>
    <property type="molecule type" value="Genomic_DNA"/>
</dbReference>
<reference evidence="5" key="2">
    <citation type="submission" date="2021-01" db="EMBL/GenBank/DDBJ databases">
        <authorList>
            <person name="Corre E."/>
            <person name="Pelletier E."/>
            <person name="Niang G."/>
            <person name="Scheremetjew M."/>
            <person name="Finn R."/>
            <person name="Kale V."/>
            <person name="Holt S."/>
            <person name="Cochrane G."/>
            <person name="Meng A."/>
            <person name="Brown T."/>
            <person name="Cohen L."/>
        </authorList>
    </citation>
    <scope>NUCLEOTIDE SEQUENCE</scope>
    <source>
        <strain evidence="5">CCMP1205</strain>
    </source>
</reference>
<dbReference type="CDD" id="cd02947">
    <property type="entry name" value="TRX_family"/>
    <property type="match status" value="1"/>
</dbReference>
<dbReference type="PANTHER" id="PTHR46115">
    <property type="entry name" value="THIOREDOXIN-LIKE PROTEIN 1"/>
    <property type="match status" value="1"/>
</dbReference>
<name>A0A5B8MTW7_9CHLO</name>
<sequence length="413" mass="46882">MGLGTRTVRVGRPGSSAVVSAGRRSASIVSPSGRSRVRSVAIRQRCGSRRLRGEARGRDETTTTLVRATGFENEVEREDEGSSMSSTDFDAEKLSVLEAQFVEADVEGTGKLGTKEIRSLLECAGSFCYSLHVMTEAETLKIIKKYDTNGDERLDFQEFIKFANDKLLLEAHLKNYEAAFKMLDKKGTGRLSVLELRELFHTLILEGSSVREMSDREINHLVIKYAQTDTKGLTFDEFLIMARNVLPEMDDIMKYLDMEEAQPEAPKKAKRGFKALLGMLEDSLNSNVEVVTKKKWKKKVVNEVKSMEEFQLLLQEEKGPIILEVGFTFCKPCKKFDPKYKLFAEHYEDVLFLKVYGNRNESCKQLCKQILGVKATPTFYLYSDGKLVDKHIGIKEDPFRKKILTLQKNFNAF</sequence>
<dbReference type="InterPro" id="IPR036249">
    <property type="entry name" value="Thioredoxin-like_sf"/>
</dbReference>
<dbReference type="InterPro" id="IPR002048">
    <property type="entry name" value="EF_hand_dom"/>
</dbReference>
<evidence type="ECO:0000313" key="5">
    <source>
        <dbReference type="EMBL" id="CAD9720492.1"/>
    </source>
</evidence>
<dbReference type="Pfam" id="PF00085">
    <property type="entry name" value="Thioredoxin"/>
    <property type="match status" value="1"/>
</dbReference>
<organism evidence="6 7">
    <name type="scientific">Chloropicon primus</name>
    <dbReference type="NCBI Taxonomy" id="1764295"/>
    <lineage>
        <taxon>Eukaryota</taxon>
        <taxon>Viridiplantae</taxon>
        <taxon>Chlorophyta</taxon>
        <taxon>Chloropicophyceae</taxon>
        <taxon>Chloropicales</taxon>
        <taxon>Chloropicaceae</taxon>
        <taxon>Chloropicon</taxon>
    </lineage>
</organism>
<dbReference type="PROSITE" id="PS51352">
    <property type="entry name" value="THIOREDOXIN_2"/>
    <property type="match status" value="1"/>
</dbReference>
<dbReference type="SUPFAM" id="SSF47473">
    <property type="entry name" value="EF-hand"/>
    <property type="match status" value="1"/>
</dbReference>
<dbReference type="AlphaFoldDB" id="A0A5B8MTW7"/>
<reference evidence="6 7" key="1">
    <citation type="submission" date="2018-07" db="EMBL/GenBank/DDBJ databases">
        <title>The complete nuclear genome of the prasinophyte Chloropicon primus (CCMP1205).</title>
        <authorList>
            <person name="Pombert J.-F."/>
            <person name="Otis C."/>
            <person name="Turmel M."/>
            <person name="Lemieux C."/>
        </authorList>
    </citation>
    <scope>NUCLEOTIDE SEQUENCE [LARGE SCALE GENOMIC DNA]</scope>
    <source>
        <strain evidence="6 7">CCMP1205</strain>
    </source>
</reference>
<dbReference type="Proteomes" id="UP000316726">
    <property type="component" value="Chromosome 11"/>
</dbReference>
<gene>
    <name evidence="6" type="ORF">A3770_11p62740</name>
    <name evidence="5" type="ORF">CPRI1469_LOCUS9358</name>
</gene>
<evidence type="ECO:0000256" key="2">
    <source>
        <dbReference type="SAM" id="MobiDB-lite"/>
    </source>
</evidence>
<dbReference type="SUPFAM" id="SSF52833">
    <property type="entry name" value="Thioredoxin-like"/>
    <property type="match status" value="1"/>
</dbReference>
<dbReference type="PROSITE" id="PS50222">
    <property type="entry name" value="EF_HAND_2"/>
    <property type="match status" value="3"/>
</dbReference>
<dbReference type="STRING" id="1764295.A0A5B8MTW7"/>
<dbReference type="InterPro" id="IPR013766">
    <property type="entry name" value="Thioredoxin_domain"/>
</dbReference>
<feature type="compositionally biased region" description="Low complexity" evidence="2">
    <location>
        <begin position="14"/>
        <end position="34"/>
    </location>
</feature>
<feature type="domain" description="EF-hand" evidence="3">
    <location>
        <begin position="92"/>
        <end position="127"/>
    </location>
</feature>
<dbReference type="Pfam" id="PF13499">
    <property type="entry name" value="EF-hand_7"/>
    <property type="match status" value="2"/>
</dbReference>
<evidence type="ECO:0000259" key="3">
    <source>
        <dbReference type="PROSITE" id="PS50222"/>
    </source>
</evidence>
<evidence type="ECO:0000259" key="4">
    <source>
        <dbReference type="PROSITE" id="PS51352"/>
    </source>
</evidence>
<evidence type="ECO:0000313" key="6">
    <source>
        <dbReference type="EMBL" id="QDZ23756.1"/>
    </source>
</evidence>
<evidence type="ECO:0000313" key="7">
    <source>
        <dbReference type="Proteomes" id="UP000316726"/>
    </source>
</evidence>